<dbReference type="GO" id="GO:0016491">
    <property type="term" value="F:oxidoreductase activity"/>
    <property type="evidence" value="ECO:0007669"/>
    <property type="project" value="InterPro"/>
</dbReference>
<evidence type="ECO:0000259" key="5">
    <source>
        <dbReference type="PROSITE" id="PS51352"/>
    </source>
</evidence>
<comment type="caution">
    <text evidence="6">The sequence shown here is derived from an EMBL/GenBank/DDBJ whole genome shotgun (WGS) entry which is preliminary data.</text>
</comment>
<dbReference type="PANTHER" id="PTHR42852:SF6">
    <property type="entry name" value="THIOL:DISULFIDE INTERCHANGE PROTEIN DSBE"/>
    <property type="match status" value="1"/>
</dbReference>
<dbReference type="PROSITE" id="PS51352">
    <property type="entry name" value="THIOREDOXIN_2"/>
    <property type="match status" value="1"/>
</dbReference>
<dbReference type="InterPro" id="IPR013766">
    <property type="entry name" value="Thioredoxin_domain"/>
</dbReference>
<dbReference type="Pfam" id="PF08534">
    <property type="entry name" value="Redoxin"/>
    <property type="match status" value="1"/>
</dbReference>
<evidence type="ECO:0000313" key="7">
    <source>
        <dbReference type="Proteomes" id="UP000290848"/>
    </source>
</evidence>
<dbReference type="InterPro" id="IPR036249">
    <property type="entry name" value="Thioredoxin-like_sf"/>
</dbReference>
<dbReference type="GO" id="GO:0017004">
    <property type="term" value="P:cytochrome complex assembly"/>
    <property type="evidence" value="ECO:0007669"/>
    <property type="project" value="UniProtKB-KW"/>
</dbReference>
<evidence type="ECO:0000256" key="1">
    <source>
        <dbReference type="ARBA" id="ARBA00004196"/>
    </source>
</evidence>
<dbReference type="InterPro" id="IPR013740">
    <property type="entry name" value="Redoxin"/>
</dbReference>
<dbReference type="EMBL" id="RXOC01000004">
    <property type="protein sequence ID" value="RXF70596.1"/>
    <property type="molecule type" value="Genomic_DNA"/>
</dbReference>
<comment type="subcellular location">
    <subcellularLocation>
        <location evidence="1">Cell envelope</location>
    </subcellularLocation>
</comment>
<dbReference type="Gene3D" id="3.40.30.10">
    <property type="entry name" value="Glutaredoxin"/>
    <property type="match status" value="1"/>
</dbReference>
<proteinExistence type="predicted"/>
<dbReference type="RefSeq" id="WP_128768901.1">
    <property type="nucleotide sequence ID" value="NZ_RXOC01000004.1"/>
</dbReference>
<keyword evidence="3" id="KW-1015">Disulfide bond</keyword>
<feature type="domain" description="Thioredoxin" evidence="5">
    <location>
        <begin position="584"/>
        <end position="736"/>
    </location>
</feature>
<keyword evidence="4" id="KW-0676">Redox-active center</keyword>
<evidence type="ECO:0000313" key="6">
    <source>
        <dbReference type="EMBL" id="RXF70596.1"/>
    </source>
</evidence>
<protein>
    <recommendedName>
        <fullName evidence="5">Thioredoxin domain-containing protein</fullName>
    </recommendedName>
</protein>
<dbReference type="CDD" id="cd02966">
    <property type="entry name" value="TlpA_like_family"/>
    <property type="match status" value="1"/>
</dbReference>
<evidence type="ECO:0000256" key="2">
    <source>
        <dbReference type="ARBA" id="ARBA00022748"/>
    </source>
</evidence>
<sequence length="736" mass="85318">MRKTIIILVSLVLLSHLSFARKVILNPSYEFRTTGISEISRIEIKKNETKLWIHCTFLPKLWIKFNKQTYIKDAVSGEKLFVKNIENGEIDKEMYMPASGDSTFVLVFPALPRTSGSIDYGEGEKTLIYGVSLKSRKTPGSRLDTIPASVAKWIDAELAKAKTKTPVDYSSPDFFNRDTARLVGYIKGYDRRAGFSTGIIYASNVLTREDFPTVITIHEDGRFESNIPMCHPKHGYLTFGDNWIGFYIEPGRSLSMILNWEDFLTADRLRNVRYTFKDITFGGPLAAINEDLLSVPTTNTDYGVLEKSVKTLSPVDFKASQLHFWSDCEAQLERELKVKNITPQAEKILRNEVMVENASFLFNYIMDREYQAREDTTNNILKIEAGIDYYDFMKRLPLNDPSLLITQNFSTFINRFEFAEPFSGAYKIQHTSSPKKSFKEYLFKELRLEQTEDDKSYLKLENESNQKMSQALTKEERDKLMKSLEEKGKTFYAKYNKQFDNYKNKYLKPTENSSLKWARDSWSYKDSILKADFKLQPALVYDIAKVRSLKSTFKSAMDKDAVRTFLTSFENGISHPFLASEAERLFNEEYPSVPKTAYDLPEGRATEIFRKIIEPHKGKILIVDFWGIFCGPCIASIKHHKENRKKYKDNGSFDFIFITSDNESPLDRYTEFVKEQDLANTYRISSDDYQYLRQLFKFNGIPHYVLIGKDGKVINDDFAMHNFEYEIQKYIVQKSM</sequence>
<dbReference type="GO" id="GO:0030313">
    <property type="term" value="C:cell envelope"/>
    <property type="evidence" value="ECO:0007669"/>
    <property type="project" value="UniProtKB-SubCell"/>
</dbReference>
<gene>
    <name evidence="6" type="ORF">EKH83_08120</name>
</gene>
<dbReference type="InterPro" id="IPR050553">
    <property type="entry name" value="Thioredoxin_ResA/DsbE_sf"/>
</dbReference>
<reference evidence="6 7" key="1">
    <citation type="submission" date="2018-12" db="EMBL/GenBank/DDBJ databases">
        <title>The Draft Genome Sequence of the Soil Bacterium Pedobacter tournemirensis R1.</title>
        <authorList>
            <person name="He J."/>
        </authorList>
    </citation>
    <scope>NUCLEOTIDE SEQUENCE [LARGE SCALE GENOMIC DNA]</scope>
    <source>
        <strain evidence="6 7">R1</strain>
    </source>
</reference>
<accession>A0A4Q0MCR5</accession>
<name>A0A4Q0MCR5_9SPHI</name>
<evidence type="ECO:0000256" key="4">
    <source>
        <dbReference type="ARBA" id="ARBA00023284"/>
    </source>
</evidence>
<dbReference type="SUPFAM" id="SSF52833">
    <property type="entry name" value="Thioredoxin-like"/>
    <property type="match status" value="1"/>
</dbReference>
<dbReference type="AlphaFoldDB" id="A0A4Q0MCR5"/>
<organism evidence="6 7">
    <name type="scientific">Arcticibacter tournemirensis</name>
    <dbReference type="NCBI Taxonomy" id="699437"/>
    <lineage>
        <taxon>Bacteria</taxon>
        <taxon>Pseudomonadati</taxon>
        <taxon>Bacteroidota</taxon>
        <taxon>Sphingobacteriia</taxon>
        <taxon>Sphingobacteriales</taxon>
        <taxon>Sphingobacteriaceae</taxon>
        <taxon>Arcticibacter</taxon>
    </lineage>
</organism>
<dbReference type="PANTHER" id="PTHR42852">
    <property type="entry name" value="THIOL:DISULFIDE INTERCHANGE PROTEIN DSBE"/>
    <property type="match status" value="1"/>
</dbReference>
<dbReference type="Proteomes" id="UP000290848">
    <property type="component" value="Unassembled WGS sequence"/>
</dbReference>
<evidence type="ECO:0000256" key="3">
    <source>
        <dbReference type="ARBA" id="ARBA00023157"/>
    </source>
</evidence>
<keyword evidence="2" id="KW-0201">Cytochrome c-type biogenesis</keyword>